<dbReference type="AlphaFoldDB" id="A0A834XXN1"/>
<evidence type="ECO:0000256" key="1">
    <source>
        <dbReference type="SAM" id="SignalP"/>
    </source>
</evidence>
<reference evidence="2 3" key="1">
    <citation type="submission" date="2020-08" db="EMBL/GenBank/DDBJ databases">
        <title>Aphidius gifuensis genome sequencing and assembly.</title>
        <authorList>
            <person name="Du Z."/>
        </authorList>
    </citation>
    <scope>NUCLEOTIDE SEQUENCE [LARGE SCALE GENOMIC DNA]</scope>
    <source>
        <strain evidence="2">YNYX2018</strain>
        <tissue evidence="2">Adults</tissue>
    </source>
</reference>
<proteinExistence type="predicted"/>
<dbReference type="InterPro" id="IPR021454">
    <property type="entry name" value="DUF3105"/>
</dbReference>
<dbReference type="PANTHER" id="PTHR34179:SF1">
    <property type="entry name" value="TUMOR PROTEIN P53-INDUCIBLE PROTEIN 13"/>
    <property type="match status" value="1"/>
</dbReference>
<dbReference type="EMBL" id="JACMRX010000002">
    <property type="protein sequence ID" value="KAF7994452.1"/>
    <property type="molecule type" value="Genomic_DNA"/>
</dbReference>
<keyword evidence="3" id="KW-1185">Reference proteome</keyword>
<dbReference type="OrthoDB" id="5960270at2759"/>
<evidence type="ECO:0000313" key="3">
    <source>
        <dbReference type="Proteomes" id="UP000639338"/>
    </source>
</evidence>
<gene>
    <name evidence="2" type="ORF">HCN44_003924</name>
</gene>
<name>A0A834XXN1_APHGI</name>
<evidence type="ECO:0000313" key="2">
    <source>
        <dbReference type="EMBL" id="KAF7994452.1"/>
    </source>
</evidence>
<evidence type="ECO:0008006" key="4">
    <source>
        <dbReference type="Google" id="ProtNLM"/>
    </source>
</evidence>
<protein>
    <recommendedName>
        <fullName evidence="4">Odorant-binding protein</fullName>
    </recommendedName>
</protein>
<keyword evidence="1" id="KW-0732">Signal</keyword>
<sequence length="290" mass="33758">MFKKSNMFIKLYCILLLYSDFCDARLIDQSKQDDEGKIIDLLSSINFNNMENIKSESRRSYGNDGDDYDDSSQWKGRWFPGDSKMTMGVHENCDDGKTNLQVDWDNSPENYTCFERAIEPNDSEEKIYCEYIPKLYYDAHLCMNETIEYDDLIPVYGNHRPVWPVYGEYKFIPRERWLHSIEHGAVVMLYHPCAHPKLIDQLKSLVKNCLRRYIITPYNLVDVDRPFVLVTRGCRMEMTQIVPEIVEAFIRVTGLHGPEDIPEDGGFDEGLIEKAPPRFDESVSTLCSKS</sequence>
<dbReference type="GO" id="GO:0005737">
    <property type="term" value="C:cytoplasm"/>
    <property type="evidence" value="ECO:0007669"/>
    <property type="project" value="TreeGrafter"/>
</dbReference>
<dbReference type="PANTHER" id="PTHR34179">
    <property type="entry name" value="TUMOR PROTEIN P53-INDUCIBLE PROTEIN 13"/>
    <property type="match status" value="1"/>
</dbReference>
<accession>A0A834XXN1</accession>
<feature type="signal peptide" evidence="1">
    <location>
        <begin position="1"/>
        <end position="24"/>
    </location>
</feature>
<dbReference type="Pfam" id="PF11303">
    <property type="entry name" value="DUF3105"/>
    <property type="match status" value="1"/>
</dbReference>
<comment type="caution">
    <text evidence="2">The sequence shown here is derived from an EMBL/GenBank/DDBJ whole genome shotgun (WGS) entry which is preliminary data.</text>
</comment>
<dbReference type="Proteomes" id="UP000639338">
    <property type="component" value="Unassembled WGS sequence"/>
</dbReference>
<organism evidence="2 3">
    <name type="scientific">Aphidius gifuensis</name>
    <name type="common">Parasitoid wasp</name>
    <dbReference type="NCBI Taxonomy" id="684658"/>
    <lineage>
        <taxon>Eukaryota</taxon>
        <taxon>Metazoa</taxon>
        <taxon>Ecdysozoa</taxon>
        <taxon>Arthropoda</taxon>
        <taxon>Hexapoda</taxon>
        <taxon>Insecta</taxon>
        <taxon>Pterygota</taxon>
        <taxon>Neoptera</taxon>
        <taxon>Endopterygota</taxon>
        <taxon>Hymenoptera</taxon>
        <taxon>Apocrita</taxon>
        <taxon>Ichneumonoidea</taxon>
        <taxon>Braconidae</taxon>
        <taxon>Aphidiinae</taxon>
        <taxon>Aphidius</taxon>
    </lineage>
</organism>
<feature type="chain" id="PRO_5032966675" description="Odorant-binding protein" evidence="1">
    <location>
        <begin position="25"/>
        <end position="290"/>
    </location>
</feature>